<evidence type="ECO:0000313" key="2">
    <source>
        <dbReference type="Proteomes" id="UP000295334"/>
    </source>
</evidence>
<dbReference type="OrthoDB" id="9861767at2"/>
<organism evidence="1 2">
    <name type="scientific">Flaviaesturariibacter flavus</name>
    <dbReference type="NCBI Taxonomy" id="2502780"/>
    <lineage>
        <taxon>Bacteria</taxon>
        <taxon>Pseudomonadati</taxon>
        <taxon>Bacteroidota</taxon>
        <taxon>Chitinophagia</taxon>
        <taxon>Chitinophagales</taxon>
        <taxon>Chitinophagaceae</taxon>
        <taxon>Flaviaestuariibacter</taxon>
    </lineage>
</organism>
<dbReference type="EMBL" id="SJZI01000046">
    <property type="protein sequence ID" value="TCJ13295.1"/>
    <property type="molecule type" value="Genomic_DNA"/>
</dbReference>
<proteinExistence type="predicted"/>
<evidence type="ECO:0000313" key="1">
    <source>
        <dbReference type="EMBL" id="TCJ13295.1"/>
    </source>
</evidence>
<dbReference type="AlphaFoldDB" id="A0A4R1B8U0"/>
<name>A0A4R1B8U0_9BACT</name>
<reference evidence="1 2" key="1">
    <citation type="submission" date="2019-03" db="EMBL/GenBank/DDBJ databases">
        <authorList>
            <person name="Kim M.K.M."/>
        </authorList>
    </citation>
    <scope>NUCLEOTIDE SEQUENCE [LARGE SCALE GENOMIC DNA]</scope>
    <source>
        <strain evidence="1 2">17J68-12</strain>
    </source>
</reference>
<gene>
    <name evidence="1" type="ORF">EPD60_12955</name>
</gene>
<accession>A0A4R1B8U0</accession>
<dbReference type="RefSeq" id="WP_131449951.1">
    <property type="nucleotide sequence ID" value="NZ_SJZI01000046.1"/>
</dbReference>
<keyword evidence="2" id="KW-1185">Reference proteome</keyword>
<comment type="caution">
    <text evidence="1">The sequence shown here is derived from an EMBL/GenBank/DDBJ whole genome shotgun (WGS) entry which is preliminary data.</text>
</comment>
<sequence>MQEEFTITIEQVDFHFKRMEHPELPLTYHVHFTDWHQHTVFRMRRNGQGHWVIVPMALPHYVRAAEADLRAAIEHNEGNHS</sequence>
<dbReference type="Proteomes" id="UP000295334">
    <property type="component" value="Unassembled WGS sequence"/>
</dbReference>
<protein>
    <submittedName>
        <fullName evidence="1">Uncharacterized protein</fullName>
    </submittedName>
</protein>